<keyword evidence="13" id="KW-1185">Reference proteome</keyword>
<reference evidence="12 13" key="1">
    <citation type="journal article" date="2018" name="Nat. Ecol. Evol.">
        <title>Genomic signatures of mitonuclear coevolution across populations of Tigriopus californicus.</title>
        <authorList>
            <person name="Barreto F.S."/>
            <person name="Watson E.T."/>
            <person name="Lima T.G."/>
            <person name="Willett C.S."/>
            <person name="Edmands S."/>
            <person name="Li W."/>
            <person name="Burton R.S."/>
        </authorList>
    </citation>
    <scope>NUCLEOTIDE SEQUENCE [LARGE SCALE GENOMIC DNA]</scope>
    <source>
        <strain evidence="12 13">San Diego</strain>
    </source>
</reference>
<feature type="transmembrane region" description="Helical" evidence="10">
    <location>
        <begin position="243"/>
        <end position="267"/>
    </location>
</feature>
<name>A0A553PD15_TIGCA</name>
<evidence type="ECO:0000313" key="13">
    <source>
        <dbReference type="Proteomes" id="UP000318571"/>
    </source>
</evidence>
<dbReference type="PANTHER" id="PTHR10489:SF932">
    <property type="entry name" value="G-PROTEIN COUPLED RECEPTORS FAMILY 1 PROFILE DOMAIN-CONTAINING PROTEIN"/>
    <property type="match status" value="1"/>
</dbReference>
<evidence type="ECO:0000313" key="12">
    <source>
        <dbReference type="EMBL" id="TRY75579.1"/>
    </source>
</evidence>
<accession>A0A553PD15</accession>
<feature type="compositionally biased region" description="Basic and acidic residues" evidence="9">
    <location>
        <begin position="340"/>
        <end position="349"/>
    </location>
</feature>
<feature type="compositionally biased region" description="Polar residues" evidence="9">
    <location>
        <begin position="413"/>
        <end position="433"/>
    </location>
</feature>
<keyword evidence="3 10" id="KW-0812">Transmembrane</keyword>
<evidence type="ECO:0000259" key="11">
    <source>
        <dbReference type="PROSITE" id="PS50262"/>
    </source>
</evidence>
<proteinExistence type="inferred from homology"/>
<dbReference type="InterPro" id="IPR000276">
    <property type="entry name" value="GPCR_Rhodpsn"/>
</dbReference>
<dbReference type="GO" id="GO:0016020">
    <property type="term" value="C:membrane"/>
    <property type="evidence" value="ECO:0007669"/>
    <property type="project" value="UniProtKB-SubCell"/>
</dbReference>
<evidence type="ECO:0000256" key="3">
    <source>
        <dbReference type="ARBA" id="ARBA00022692"/>
    </source>
</evidence>
<dbReference type="InterPro" id="IPR017452">
    <property type="entry name" value="GPCR_Rhodpsn_7TM"/>
</dbReference>
<dbReference type="PROSITE" id="PS50262">
    <property type="entry name" value="G_PROTEIN_RECEP_F1_2"/>
    <property type="match status" value="1"/>
</dbReference>
<feature type="compositionally biased region" description="Basic and acidic residues" evidence="9">
    <location>
        <begin position="486"/>
        <end position="503"/>
    </location>
</feature>
<dbReference type="Pfam" id="PF00001">
    <property type="entry name" value="7tm_1"/>
    <property type="match status" value="1"/>
</dbReference>
<evidence type="ECO:0000256" key="5">
    <source>
        <dbReference type="ARBA" id="ARBA00023040"/>
    </source>
</evidence>
<dbReference type="CDD" id="cd00637">
    <property type="entry name" value="7tm_classA_rhodopsin-like"/>
    <property type="match status" value="1"/>
</dbReference>
<evidence type="ECO:0000256" key="8">
    <source>
        <dbReference type="ARBA" id="ARBA00023224"/>
    </source>
</evidence>
<keyword evidence="4 10" id="KW-1133">Transmembrane helix</keyword>
<dbReference type="Proteomes" id="UP000318571">
    <property type="component" value="Chromosome 2"/>
</dbReference>
<comment type="caution">
    <text evidence="12">The sequence shown here is derived from an EMBL/GenBank/DDBJ whole genome shotgun (WGS) entry which is preliminary data.</text>
</comment>
<feature type="compositionally biased region" description="Pro residues" evidence="9">
    <location>
        <begin position="400"/>
        <end position="409"/>
    </location>
</feature>
<dbReference type="PRINTS" id="PR00237">
    <property type="entry name" value="GPCRRHODOPSN"/>
</dbReference>
<dbReference type="SUPFAM" id="SSF81321">
    <property type="entry name" value="Family A G protein-coupled receptor-like"/>
    <property type="match status" value="1"/>
</dbReference>
<feature type="transmembrane region" description="Helical" evidence="10">
    <location>
        <begin position="153"/>
        <end position="174"/>
    </location>
</feature>
<feature type="compositionally biased region" description="Low complexity" evidence="9">
    <location>
        <begin position="445"/>
        <end position="462"/>
    </location>
</feature>
<feature type="transmembrane region" description="Helical" evidence="10">
    <location>
        <begin position="28"/>
        <end position="52"/>
    </location>
</feature>
<evidence type="ECO:0000256" key="7">
    <source>
        <dbReference type="ARBA" id="ARBA00023170"/>
    </source>
</evidence>
<comment type="subcellular location">
    <subcellularLocation>
        <location evidence="1">Membrane</location>
        <topology evidence="1">Multi-pass membrane protein</topology>
    </subcellularLocation>
</comment>
<feature type="transmembrane region" description="Helical" evidence="10">
    <location>
        <begin position="297"/>
        <end position="317"/>
    </location>
</feature>
<dbReference type="GO" id="GO:0004930">
    <property type="term" value="F:G protein-coupled receptor activity"/>
    <property type="evidence" value="ECO:0007669"/>
    <property type="project" value="UniProtKB-KW"/>
</dbReference>
<evidence type="ECO:0000256" key="2">
    <source>
        <dbReference type="ARBA" id="ARBA00010663"/>
    </source>
</evidence>
<dbReference type="InterPro" id="IPR050119">
    <property type="entry name" value="CCR1-9-like"/>
</dbReference>
<evidence type="ECO:0000256" key="4">
    <source>
        <dbReference type="ARBA" id="ARBA00022989"/>
    </source>
</evidence>
<feature type="domain" description="G-protein coupled receptors family 1 profile" evidence="11">
    <location>
        <begin position="44"/>
        <end position="314"/>
    </location>
</feature>
<evidence type="ECO:0000256" key="10">
    <source>
        <dbReference type="SAM" id="Phobius"/>
    </source>
</evidence>
<dbReference type="Gene3D" id="1.20.1070.10">
    <property type="entry name" value="Rhodopsin 7-helix transmembrane proteins"/>
    <property type="match status" value="1"/>
</dbReference>
<sequence length="503" mass="56920">MSSYGRGRDSYIPPYGPSRLHPYDYPSWGYVVLYLVVITGSLVGNGLFLVTLRKNKVLHRTAHYLFGALAVRDIVVTLLVIPFVIDQSVKMMEWRSGEVLCKMFTFLNASTIATHAFLILIITAFLYTWYRKNEAYVTEDGQTVVRQNKMHKWAIPLAWVIGLGLAIPAGAIAYDARNIMTGIQTCVVWDGRGQNNSNFWVQLSLILVGFFLPLILLLFPLIALTMQLCGAREPHLNHPHNRIAGIAACLALVFLGTQAPAQIYMLLNLFQQSTFGFRTSGLRQSTPYMVTAFETDMIMNAVVYVACMIHPILYFSINPDYRAGLKVAWNDLSCNKDPVRMQRQEEQKKQRQQQQRQYPARNRAPPILRQGQEQLLPNRQPQIMAGPQRPGQVPVQYYPYPQPQHPQPNPGVFQQSYPNQPPQQLMPDQQFLDNSFERLSPQLPPTSGYSSSNGTGRSSSRPISPLERPVSRQSGVEIIVTGRTRSRTDLCPDVPRSKFEHSV</sequence>
<organism evidence="12 13">
    <name type="scientific">Tigriopus californicus</name>
    <name type="common">Marine copepod</name>
    <dbReference type="NCBI Taxonomy" id="6832"/>
    <lineage>
        <taxon>Eukaryota</taxon>
        <taxon>Metazoa</taxon>
        <taxon>Ecdysozoa</taxon>
        <taxon>Arthropoda</taxon>
        <taxon>Crustacea</taxon>
        <taxon>Multicrustacea</taxon>
        <taxon>Hexanauplia</taxon>
        <taxon>Copepoda</taxon>
        <taxon>Harpacticoida</taxon>
        <taxon>Harpacticidae</taxon>
        <taxon>Tigriopus</taxon>
    </lineage>
</organism>
<dbReference type="PANTHER" id="PTHR10489">
    <property type="entry name" value="CELL ADHESION MOLECULE"/>
    <property type="match status" value="1"/>
</dbReference>
<feature type="compositionally biased region" description="Low complexity" evidence="9">
    <location>
        <begin position="386"/>
        <end position="399"/>
    </location>
</feature>
<feature type="transmembrane region" description="Helical" evidence="10">
    <location>
        <begin position="105"/>
        <end position="127"/>
    </location>
</feature>
<keyword evidence="8" id="KW-0807">Transducer</keyword>
<comment type="similarity">
    <text evidence="2">Belongs to the G-protein coupled receptor 1 family.</text>
</comment>
<dbReference type="STRING" id="6832.A0A553PD15"/>
<gene>
    <name evidence="12" type="ORF">TCAL_11430</name>
</gene>
<evidence type="ECO:0000256" key="1">
    <source>
        <dbReference type="ARBA" id="ARBA00004141"/>
    </source>
</evidence>
<evidence type="ECO:0000256" key="6">
    <source>
        <dbReference type="ARBA" id="ARBA00023136"/>
    </source>
</evidence>
<keyword evidence="6 10" id="KW-0472">Membrane</keyword>
<feature type="transmembrane region" description="Helical" evidence="10">
    <location>
        <begin position="64"/>
        <end position="85"/>
    </location>
</feature>
<dbReference type="AlphaFoldDB" id="A0A553PD15"/>
<evidence type="ECO:0000256" key="9">
    <source>
        <dbReference type="SAM" id="MobiDB-lite"/>
    </source>
</evidence>
<keyword evidence="5" id="KW-0297">G-protein coupled receptor</keyword>
<dbReference type="EMBL" id="VCGU01000005">
    <property type="protein sequence ID" value="TRY75579.1"/>
    <property type="molecule type" value="Genomic_DNA"/>
</dbReference>
<protein>
    <recommendedName>
        <fullName evidence="11">G-protein coupled receptors family 1 profile domain-containing protein</fullName>
    </recommendedName>
</protein>
<keyword evidence="7" id="KW-0675">Receptor</keyword>
<feature type="region of interest" description="Disordered" evidence="9">
    <location>
        <begin position="340"/>
        <end position="368"/>
    </location>
</feature>
<feature type="transmembrane region" description="Helical" evidence="10">
    <location>
        <begin position="199"/>
        <end position="222"/>
    </location>
</feature>
<feature type="region of interest" description="Disordered" evidence="9">
    <location>
        <begin position="382"/>
        <end position="503"/>
    </location>
</feature>